<evidence type="ECO:0000313" key="2">
    <source>
        <dbReference type="EMBL" id="ARD21465.1"/>
    </source>
</evidence>
<protein>
    <recommendedName>
        <fullName evidence="4">DUF4402 domain-containing protein</fullName>
    </recommendedName>
</protein>
<feature type="chain" id="PRO_5045392780" description="DUF4402 domain-containing protein" evidence="1">
    <location>
        <begin position="24"/>
        <end position="155"/>
    </location>
</feature>
<dbReference type="RefSeq" id="WP_080915166.1">
    <property type="nucleotide sequence ID" value="NZ_CP020472.1"/>
</dbReference>
<evidence type="ECO:0000313" key="3">
    <source>
        <dbReference type="Proteomes" id="UP000191820"/>
    </source>
</evidence>
<keyword evidence="3" id="KW-1185">Reference proteome</keyword>
<dbReference type="Proteomes" id="UP000191820">
    <property type="component" value="Chromosome"/>
</dbReference>
<name>A0ABM6JI41_9GAMM</name>
<sequence length="155" mass="15442">MTKKILLSSVIASTLFLSTQVGAADETGTANFNLIYPITVSETTQMEFGDVSIAADGQCALDYSDTTSGAACVAGGNAARTGVFNVAAADGTVNLSVSGPDTSVSGVTFTPTLASLTGTVSGNTLDVDVAGTLDIVAASATEGTHALSYTLSVVY</sequence>
<reference evidence="2 3" key="1">
    <citation type="submission" date="2017-03" db="EMBL/GenBank/DDBJ databases">
        <title>Genome sequencing of Shewanella japonica KCTC 22435.</title>
        <authorList>
            <person name="Kim K.M."/>
        </authorList>
    </citation>
    <scope>NUCLEOTIDE SEQUENCE [LARGE SCALE GENOMIC DNA]</scope>
    <source>
        <strain evidence="2 3">KCTC 22435</strain>
    </source>
</reference>
<keyword evidence="1" id="KW-0732">Signal</keyword>
<gene>
    <name evidence="2" type="ORF">SJ2017_1138</name>
</gene>
<feature type="signal peptide" evidence="1">
    <location>
        <begin position="1"/>
        <end position="23"/>
    </location>
</feature>
<proteinExistence type="predicted"/>
<organism evidence="2 3">
    <name type="scientific">Shewanella japonica</name>
    <dbReference type="NCBI Taxonomy" id="93973"/>
    <lineage>
        <taxon>Bacteria</taxon>
        <taxon>Pseudomonadati</taxon>
        <taxon>Pseudomonadota</taxon>
        <taxon>Gammaproteobacteria</taxon>
        <taxon>Alteromonadales</taxon>
        <taxon>Shewanellaceae</taxon>
        <taxon>Shewanella</taxon>
    </lineage>
</organism>
<evidence type="ECO:0008006" key="4">
    <source>
        <dbReference type="Google" id="ProtNLM"/>
    </source>
</evidence>
<accession>A0ABM6JI41</accession>
<evidence type="ECO:0000256" key="1">
    <source>
        <dbReference type="SAM" id="SignalP"/>
    </source>
</evidence>
<dbReference type="EMBL" id="CP020472">
    <property type="protein sequence ID" value="ARD21465.1"/>
    <property type="molecule type" value="Genomic_DNA"/>
</dbReference>